<gene>
    <name evidence="1" type="ORF">PIB30_090586</name>
</gene>
<name>A0ABU6UT66_9FABA</name>
<sequence length="208" mass="24917">MTEIYKRLDNQQEESRKSFEAINQWMDRMDDQLSFLYYSNQMVNETMYFPYQNTARQFREMDAQGIPVTIANLAIHRHREEEMNQERMRYDQILQEAAAHVSVTKESIRGVSNRLIGPKLFKILKFHSHRVNSNRLEVRAEPIRFWTVAKTNFLNRFATLASRLELLNLEKFQELTFERVDLVRNGIDSKPFYTFLTKLELQVESIRE</sequence>
<evidence type="ECO:0000313" key="2">
    <source>
        <dbReference type="Proteomes" id="UP001341840"/>
    </source>
</evidence>
<evidence type="ECO:0000313" key="1">
    <source>
        <dbReference type="EMBL" id="MED6164490.1"/>
    </source>
</evidence>
<keyword evidence="2" id="KW-1185">Reference proteome</keyword>
<protein>
    <submittedName>
        <fullName evidence="1">Uncharacterized protein</fullName>
    </submittedName>
</protein>
<reference evidence="1 2" key="1">
    <citation type="journal article" date="2023" name="Plants (Basel)">
        <title>Bridging the Gap: Combining Genomics and Transcriptomics Approaches to Understand Stylosanthes scabra, an Orphan Legume from the Brazilian Caatinga.</title>
        <authorList>
            <person name="Ferreira-Neto J.R.C."/>
            <person name="da Silva M.D."/>
            <person name="Binneck E."/>
            <person name="de Melo N.F."/>
            <person name="da Silva R.H."/>
            <person name="de Melo A.L.T.M."/>
            <person name="Pandolfi V."/>
            <person name="Bustamante F.O."/>
            <person name="Brasileiro-Vidal A.C."/>
            <person name="Benko-Iseppon A.M."/>
        </authorList>
    </citation>
    <scope>NUCLEOTIDE SEQUENCE [LARGE SCALE GENOMIC DNA]</scope>
    <source>
        <tissue evidence="1">Leaves</tissue>
    </source>
</reference>
<organism evidence="1 2">
    <name type="scientific">Stylosanthes scabra</name>
    <dbReference type="NCBI Taxonomy" id="79078"/>
    <lineage>
        <taxon>Eukaryota</taxon>
        <taxon>Viridiplantae</taxon>
        <taxon>Streptophyta</taxon>
        <taxon>Embryophyta</taxon>
        <taxon>Tracheophyta</taxon>
        <taxon>Spermatophyta</taxon>
        <taxon>Magnoliopsida</taxon>
        <taxon>eudicotyledons</taxon>
        <taxon>Gunneridae</taxon>
        <taxon>Pentapetalae</taxon>
        <taxon>rosids</taxon>
        <taxon>fabids</taxon>
        <taxon>Fabales</taxon>
        <taxon>Fabaceae</taxon>
        <taxon>Papilionoideae</taxon>
        <taxon>50 kb inversion clade</taxon>
        <taxon>dalbergioids sensu lato</taxon>
        <taxon>Dalbergieae</taxon>
        <taxon>Pterocarpus clade</taxon>
        <taxon>Stylosanthes</taxon>
    </lineage>
</organism>
<proteinExistence type="predicted"/>
<accession>A0ABU6UT66</accession>
<comment type="caution">
    <text evidence="1">The sequence shown here is derived from an EMBL/GenBank/DDBJ whole genome shotgun (WGS) entry which is preliminary data.</text>
</comment>
<dbReference type="Proteomes" id="UP001341840">
    <property type="component" value="Unassembled WGS sequence"/>
</dbReference>
<feature type="non-terminal residue" evidence="1">
    <location>
        <position position="208"/>
    </location>
</feature>
<dbReference type="EMBL" id="JASCZI010122588">
    <property type="protein sequence ID" value="MED6164490.1"/>
    <property type="molecule type" value="Genomic_DNA"/>
</dbReference>